<reference evidence="1" key="1">
    <citation type="journal article" date="2020" name="mSystems">
        <title>Genome- and Community-Level Interaction Insights into Carbon Utilization and Element Cycling Functions of Hydrothermarchaeota in Hydrothermal Sediment.</title>
        <authorList>
            <person name="Zhou Z."/>
            <person name="Liu Y."/>
            <person name="Xu W."/>
            <person name="Pan J."/>
            <person name="Luo Z.H."/>
            <person name="Li M."/>
        </authorList>
    </citation>
    <scope>NUCLEOTIDE SEQUENCE [LARGE SCALE GENOMIC DNA]</scope>
    <source>
        <strain evidence="1">HyVt-533</strain>
    </source>
</reference>
<dbReference type="Pfam" id="PF01161">
    <property type="entry name" value="PBP"/>
    <property type="match status" value="1"/>
</dbReference>
<dbReference type="CDD" id="cd00865">
    <property type="entry name" value="PEBP_bact_arch"/>
    <property type="match status" value="1"/>
</dbReference>
<name>A0A7V5NXW2_9BACT</name>
<dbReference type="InterPro" id="IPR008914">
    <property type="entry name" value="PEBP"/>
</dbReference>
<gene>
    <name evidence="1" type="ORF">ENJ96_00080</name>
</gene>
<proteinExistence type="predicted"/>
<dbReference type="Proteomes" id="UP000886101">
    <property type="component" value="Unassembled WGS sequence"/>
</dbReference>
<sequence length="155" mass="16918">MKLLSPAFEDGGEIPLKYVMPGAGGQNISPPLKWSGEPEGTRSFALLCVDPHPIARNWVHWMVINIPKDVHQLEEGASPRAMPKGAKELKNSFGFVGYGGPQPPPGTGKHPYVFTIYALSVEKLDLPEDTDLATFKKAIEPYVLAKGQITGYFGR</sequence>
<dbReference type="NCBIfam" id="TIGR00481">
    <property type="entry name" value="YbhB/YbcL family Raf kinase inhibitor-like protein"/>
    <property type="match status" value="1"/>
</dbReference>
<protein>
    <submittedName>
        <fullName evidence="1">YbhB/YbcL family Raf kinase inhibitor-like protein</fullName>
    </submittedName>
</protein>
<dbReference type="Gene3D" id="3.90.280.10">
    <property type="entry name" value="PEBP-like"/>
    <property type="match status" value="1"/>
</dbReference>
<dbReference type="SUPFAM" id="SSF49777">
    <property type="entry name" value="PEBP-like"/>
    <property type="match status" value="1"/>
</dbReference>
<dbReference type="PANTHER" id="PTHR30289:SF1">
    <property type="entry name" value="PEBP (PHOSPHATIDYLETHANOLAMINE-BINDING PROTEIN) FAMILY PROTEIN"/>
    <property type="match status" value="1"/>
</dbReference>
<dbReference type="EMBL" id="DROK01000002">
    <property type="protein sequence ID" value="HHI96234.1"/>
    <property type="molecule type" value="Genomic_DNA"/>
</dbReference>
<comment type="caution">
    <text evidence="1">The sequence shown here is derived from an EMBL/GenBank/DDBJ whole genome shotgun (WGS) entry which is preliminary data.</text>
</comment>
<dbReference type="AlphaFoldDB" id="A0A7V5NXW2"/>
<accession>A0A7V5NXW2</accession>
<dbReference type="InterPro" id="IPR005247">
    <property type="entry name" value="YbhB_YbcL/LppC-like"/>
</dbReference>
<organism evidence="1">
    <name type="scientific">Thermodesulfatator atlanticus</name>
    <dbReference type="NCBI Taxonomy" id="501497"/>
    <lineage>
        <taxon>Bacteria</taxon>
        <taxon>Pseudomonadati</taxon>
        <taxon>Thermodesulfobacteriota</taxon>
        <taxon>Thermodesulfobacteria</taxon>
        <taxon>Thermodesulfobacteriales</taxon>
        <taxon>Thermodesulfatatoraceae</taxon>
        <taxon>Thermodesulfatator</taxon>
    </lineage>
</organism>
<dbReference type="PANTHER" id="PTHR30289">
    <property type="entry name" value="UNCHARACTERIZED PROTEIN YBCL-RELATED"/>
    <property type="match status" value="1"/>
</dbReference>
<dbReference type="InterPro" id="IPR036610">
    <property type="entry name" value="PEBP-like_sf"/>
</dbReference>
<evidence type="ECO:0000313" key="1">
    <source>
        <dbReference type="EMBL" id="HHI96234.1"/>
    </source>
</evidence>